<dbReference type="PANTHER" id="PTHR11062:SF214">
    <property type="entry name" value="XYLOGLUCAN GALACTOSYLTRANSFERASE XLT2"/>
    <property type="match status" value="1"/>
</dbReference>
<name>A0AAN7E1I9_QUERU</name>
<keyword evidence="3" id="KW-0328">Glycosyltransferase</keyword>
<evidence type="ECO:0000256" key="5">
    <source>
        <dbReference type="ARBA" id="ARBA00023034"/>
    </source>
</evidence>
<sequence length="488" mass="56290">MLPSWENSFLKKPKNIDLKVVKKNSISSHNSYTWPLLIMILLLQIYYCINYFFISNLRLSLISISPQQFPSPKTSTHSVSNHNNNNNNNSSNLCLSGKVYVYDLPPMFNKELLDNCSSLDPWSPRYCDAVLNGGFGRKAATQLAEVVPESLAPAWYWTDQFMLEVIFHNRILKHACRTLEPESATAFFIPFYAGLAVGRYLFTNYDNKARDSDCEMLLRWVQEQPYWKRSNGSDHFITLGRMVWDFRRWGENDWGSNFVYMEGMRNIQRLVIERNPWDPLDAGVPYPTGFHPRSDADVLEWQDYVSTHKRTSLFCFAGGTRGAFKNDFRGYLLSYCKNESDSCRVVDCSGTRCYNGASAILDTFLGSDFCLQPRGDTYTRRSVFDCIVAGSIPVFFWERTAYDQYEWFLPGEPTSYSVFIDNKAVKNGSESIRNVLEKYSREEVSKMRERVINIIPQILYATPQEGLETIKDAFDVAIEGVLTRIKKK</sequence>
<dbReference type="PANTHER" id="PTHR11062">
    <property type="entry name" value="EXOSTOSIN HEPARAN SULFATE GLYCOSYLTRANSFERASE -RELATED"/>
    <property type="match status" value="1"/>
</dbReference>
<keyword evidence="5" id="KW-0333">Golgi apparatus</keyword>
<evidence type="ECO:0000256" key="2">
    <source>
        <dbReference type="ARBA" id="ARBA00010271"/>
    </source>
</evidence>
<dbReference type="GO" id="GO:0008378">
    <property type="term" value="F:galactosyltransferase activity"/>
    <property type="evidence" value="ECO:0007669"/>
    <property type="project" value="TreeGrafter"/>
</dbReference>
<dbReference type="EMBL" id="JAXUIC010000012">
    <property type="protein sequence ID" value="KAK4559943.1"/>
    <property type="molecule type" value="Genomic_DNA"/>
</dbReference>
<dbReference type="GO" id="GO:0009969">
    <property type="term" value="P:xyloglucan biosynthetic process"/>
    <property type="evidence" value="ECO:0007669"/>
    <property type="project" value="TreeGrafter"/>
</dbReference>
<dbReference type="GO" id="GO:0000139">
    <property type="term" value="C:Golgi membrane"/>
    <property type="evidence" value="ECO:0007669"/>
    <property type="project" value="UniProtKB-SubCell"/>
</dbReference>
<proteinExistence type="inferred from homology"/>
<protein>
    <recommendedName>
        <fullName evidence="7">Exostosin GT47 domain-containing protein</fullName>
    </recommendedName>
</protein>
<evidence type="ECO:0000256" key="1">
    <source>
        <dbReference type="ARBA" id="ARBA00004323"/>
    </source>
</evidence>
<evidence type="ECO:0000256" key="4">
    <source>
        <dbReference type="ARBA" id="ARBA00022968"/>
    </source>
</evidence>
<evidence type="ECO:0000313" key="8">
    <source>
        <dbReference type="EMBL" id="KAK4559943.1"/>
    </source>
</evidence>
<keyword evidence="4" id="KW-0735">Signal-anchor</keyword>
<keyword evidence="6" id="KW-0812">Transmembrane</keyword>
<keyword evidence="3" id="KW-0808">Transferase</keyword>
<comment type="subcellular location">
    <subcellularLocation>
        <location evidence="1">Golgi apparatus membrane</location>
        <topology evidence="1">Single-pass type II membrane protein</topology>
    </subcellularLocation>
</comment>
<dbReference type="Pfam" id="PF03016">
    <property type="entry name" value="Exostosin_GT47"/>
    <property type="match status" value="1"/>
</dbReference>
<evidence type="ECO:0000313" key="9">
    <source>
        <dbReference type="Proteomes" id="UP001324115"/>
    </source>
</evidence>
<evidence type="ECO:0000256" key="3">
    <source>
        <dbReference type="ARBA" id="ARBA00022676"/>
    </source>
</evidence>
<keyword evidence="9" id="KW-1185">Reference proteome</keyword>
<comment type="similarity">
    <text evidence="2">Belongs to the glycosyltransferase 47 family.</text>
</comment>
<keyword evidence="6" id="KW-0472">Membrane</keyword>
<feature type="domain" description="Exostosin GT47" evidence="7">
    <location>
        <begin position="97"/>
        <end position="432"/>
    </location>
</feature>
<organism evidence="8 9">
    <name type="scientific">Quercus rubra</name>
    <name type="common">Northern red oak</name>
    <name type="synonym">Quercus borealis</name>
    <dbReference type="NCBI Taxonomy" id="3512"/>
    <lineage>
        <taxon>Eukaryota</taxon>
        <taxon>Viridiplantae</taxon>
        <taxon>Streptophyta</taxon>
        <taxon>Embryophyta</taxon>
        <taxon>Tracheophyta</taxon>
        <taxon>Spermatophyta</taxon>
        <taxon>Magnoliopsida</taxon>
        <taxon>eudicotyledons</taxon>
        <taxon>Gunneridae</taxon>
        <taxon>Pentapetalae</taxon>
        <taxon>rosids</taxon>
        <taxon>fabids</taxon>
        <taxon>Fagales</taxon>
        <taxon>Fagaceae</taxon>
        <taxon>Quercus</taxon>
    </lineage>
</organism>
<dbReference type="Proteomes" id="UP001324115">
    <property type="component" value="Unassembled WGS sequence"/>
</dbReference>
<gene>
    <name evidence="8" type="ORF">RGQ29_008939</name>
</gene>
<dbReference type="InterPro" id="IPR004263">
    <property type="entry name" value="Exostosin"/>
</dbReference>
<dbReference type="InterPro" id="IPR040911">
    <property type="entry name" value="Exostosin_GT47"/>
</dbReference>
<reference evidence="8 9" key="1">
    <citation type="journal article" date="2023" name="G3 (Bethesda)">
        <title>A haplotype-resolved chromosome-scale genome for Quercus rubra L. provides insights into the genetics of adaptive traits for red oak species.</title>
        <authorList>
            <person name="Kapoor B."/>
            <person name="Jenkins J."/>
            <person name="Schmutz J."/>
            <person name="Zhebentyayeva T."/>
            <person name="Kuelheim C."/>
            <person name="Coggeshall M."/>
            <person name="Heim C."/>
            <person name="Lasky J.R."/>
            <person name="Leites L."/>
            <person name="Islam-Faridi N."/>
            <person name="Romero-Severson J."/>
            <person name="DeLeo V.L."/>
            <person name="Lucas S.M."/>
            <person name="Lazic D."/>
            <person name="Gailing O."/>
            <person name="Carlson J."/>
            <person name="Staton M."/>
        </authorList>
    </citation>
    <scope>NUCLEOTIDE SEQUENCE [LARGE SCALE GENOMIC DNA]</scope>
    <source>
        <strain evidence="8">Pseudo-F2</strain>
    </source>
</reference>
<dbReference type="AlphaFoldDB" id="A0AAN7E1I9"/>
<comment type="caution">
    <text evidence="8">The sequence shown here is derived from an EMBL/GenBank/DDBJ whole genome shotgun (WGS) entry which is preliminary data.</text>
</comment>
<evidence type="ECO:0000259" key="7">
    <source>
        <dbReference type="Pfam" id="PF03016"/>
    </source>
</evidence>
<keyword evidence="6" id="KW-1133">Transmembrane helix</keyword>
<feature type="transmembrane region" description="Helical" evidence="6">
    <location>
        <begin position="32"/>
        <end position="54"/>
    </location>
</feature>
<accession>A0AAN7E1I9</accession>
<evidence type="ECO:0000256" key="6">
    <source>
        <dbReference type="SAM" id="Phobius"/>
    </source>
</evidence>